<protein>
    <submittedName>
        <fullName evidence="1">Uncharacterized protein</fullName>
    </submittedName>
</protein>
<dbReference type="EMBL" id="QOHR01000005">
    <property type="protein sequence ID" value="REC57807.1"/>
    <property type="molecule type" value="Genomic_DNA"/>
</dbReference>
<accession>A0A3D9BWB2</accession>
<gene>
    <name evidence="1" type="ORF">DRV84_06450</name>
</gene>
<dbReference type="AlphaFoldDB" id="A0A3D9BWB2"/>
<name>A0A3D9BWB2_9RHOB</name>
<organism evidence="1 2">
    <name type="scientific">Rhodosalinus sediminis</name>
    <dbReference type="NCBI Taxonomy" id="1940533"/>
    <lineage>
        <taxon>Bacteria</taxon>
        <taxon>Pseudomonadati</taxon>
        <taxon>Pseudomonadota</taxon>
        <taxon>Alphaproteobacteria</taxon>
        <taxon>Rhodobacterales</taxon>
        <taxon>Paracoccaceae</taxon>
        <taxon>Rhodosalinus</taxon>
    </lineage>
</organism>
<evidence type="ECO:0000313" key="1">
    <source>
        <dbReference type="EMBL" id="REC57807.1"/>
    </source>
</evidence>
<comment type="caution">
    <text evidence="1">The sequence shown here is derived from an EMBL/GenBank/DDBJ whole genome shotgun (WGS) entry which is preliminary data.</text>
</comment>
<keyword evidence="2" id="KW-1185">Reference proteome</keyword>
<dbReference type="OrthoDB" id="7744844at2"/>
<proteinExistence type="predicted"/>
<reference evidence="1 2" key="1">
    <citation type="journal article" date="2017" name="Int. J. Syst. Evol. Microbiol.">
        <title>Rhodosalinus sediminis gen. nov., sp. nov., isolated from marine saltern.</title>
        <authorList>
            <person name="Guo L.Y."/>
            <person name="Ling S.K."/>
            <person name="Li C.M."/>
            <person name="Chen G.J."/>
            <person name="Du Z.J."/>
        </authorList>
    </citation>
    <scope>NUCLEOTIDE SEQUENCE [LARGE SCALE GENOMIC DNA]</scope>
    <source>
        <strain evidence="1 2">WDN1C137</strain>
    </source>
</reference>
<dbReference type="Proteomes" id="UP000257131">
    <property type="component" value="Unassembled WGS sequence"/>
</dbReference>
<sequence length="103" mass="11254">MTFELHIRTPEEIAAEKAEARAARLKAECRARIEARLDARTAQNLLVARLRSALSADQLAAFDAAEDWKLATIAECRRAIAEGDDPVWPEWPGGAADALVAEV</sequence>
<evidence type="ECO:0000313" key="2">
    <source>
        <dbReference type="Proteomes" id="UP000257131"/>
    </source>
</evidence>
<dbReference type="RefSeq" id="WP_115979063.1">
    <property type="nucleotide sequence ID" value="NZ_QOHR01000005.1"/>
</dbReference>